<organism evidence="1 2">
    <name type="scientific">Rhodococcus rhodnii LMG 5362</name>
    <dbReference type="NCBI Taxonomy" id="1273125"/>
    <lineage>
        <taxon>Bacteria</taxon>
        <taxon>Bacillati</taxon>
        <taxon>Actinomycetota</taxon>
        <taxon>Actinomycetes</taxon>
        <taxon>Mycobacteriales</taxon>
        <taxon>Nocardiaceae</taxon>
        <taxon>Rhodococcus</taxon>
    </lineage>
</organism>
<keyword evidence="2" id="KW-1185">Reference proteome</keyword>
<comment type="caution">
    <text evidence="1">The sequence shown here is derived from an EMBL/GenBank/DDBJ whole genome shotgun (WGS) entry which is preliminary data.</text>
</comment>
<protein>
    <submittedName>
        <fullName evidence="1">Uncharacterized protein</fullName>
    </submittedName>
</protein>
<proteinExistence type="predicted"/>
<evidence type="ECO:0000313" key="2">
    <source>
        <dbReference type="Proteomes" id="UP000013525"/>
    </source>
</evidence>
<gene>
    <name evidence="1" type="ORF">Rrhod_1880</name>
</gene>
<dbReference type="EMBL" id="APMY01000060">
    <property type="protein sequence ID" value="EOM76760.1"/>
    <property type="molecule type" value="Genomic_DNA"/>
</dbReference>
<dbReference type="Proteomes" id="UP000013525">
    <property type="component" value="Unassembled WGS sequence"/>
</dbReference>
<dbReference type="eggNOG" id="ENOG5031EW0">
    <property type="taxonomic scope" value="Bacteria"/>
</dbReference>
<name>R7WN94_9NOCA</name>
<dbReference type="AlphaFoldDB" id="R7WN94"/>
<accession>R7WN94</accession>
<reference evidence="1 2" key="1">
    <citation type="journal article" date="2013" name="Genome Announc.">
        <title>Draft Genome Sequence of Rhodococcus rhodnii Strain LMG5362, a Symbiont of Rhodnius prolixus (Hemiptera, Reduviidae, Triatominae), the Principle Vector of Trypanosoma cruzi.</title>
        <authorList>
            <person name="Pachebat J.A."/>
            <person name="van Keulen G."/>
            <person name="Whitten M.M."/>
            <person name="Girdwood S."/>
            <person name="Del Sol R."/>
            <person name="Dyson P.J."/>
            <person name="Facey P.D."/>
        </authorList>
    </citation>
    <scope>NUCLEOTIDE SEQUENCE [LARGE SCALE GENOMIC DNA]</scope>
    <source>
        <strain evidence="1 2">LMG 5362</strain>
    </source>
</reference>
<sequence>MPTRLWMIEDLEPFPDDPQPGDVCTPSTHWTLPDPHLPDSLFTTIPARIEEVDTARGVERVAYLGSGFTTMVPDHVPGRGDTTLTGALMWDRYLWMDYATTPHGTVRVDERISLARRMVPARRFVSGWTELQHTGPVSLHRGRLPVEHGVVGYVLAVTLWGPDPPVQQPS</sequence>
<evidence type="ECO:0000313" key="1">
    <source>
        <dbReference type="EMBL" id="EOM76760.1"/>
    </source>
</evidence>
<dbReference type="PATRIC" id="fig|1273125.3.peg.1813"/>